<proteinExistence type="predicted"/>
<accession>A0A0R3SZV1</accession>
<evidence type="ECO:0000313" key="3">
    <source>
        <dbReference type="WBParaSite" id="HNAJ_0000003501-mRNA-1"/>
    </source>
</evidence>
<evidence type="ECO:0000313" key="2">
    <source>
        <dbReference type="Proteomes" id="UP000278807"/>
    </source>
</evidence>
<organism evidence="3">
    <name type="scientific">Rodentolepis nana</name>
    <name type="common">Dwarf tapeworm</name>
    <name type="synonym">Hymenolepis nana</name>
    <dbReference type="NCBI Taxonomy" id="102285"/>
    <lineage>
        <taxon>Eukaryota</taxon>
        <taxon>Metazoa</taxon>
        <taxon>Spiralia</taxon>
        <taxon>Lophotrochozoa</taxon>
        <taxon>Platyhelminthes</taxon>
        <taxon>Cestoda</taxon>
        <taxon>Eucestoda</taxon>
        <taxon>Cyclophyllidea</taxon>
        <taxon>Hymenolepididae</taxon>
        <taxon>Rodentolepis</taxon>
    </lineage>
</organism>
<keyword evidence="2" id="KW-1185">Reference proteome</keyword>
<dbReference type="InterPro" id="IPR057435">
    <property type="entry name" value="Lips"/>
</dbReference>
<reference evidence="3" key="1">
    <citation type="submission" date="2017-02" db="UniProtKB">
        <authorList>
            <consortium name="WormBaseParasite"/>
        </authorList>
    </citation>
    <scope>IDENTIFICATION</scope>
</reference>
<dbReference type="STRING" id="102285.A0A0R3SZV1"/>
<reference evidence="1 2" key="2">
    <citation type="submission" date="2018-11" db="EMBL/GenBank/DDBJ databases">
        <authorList>
            <consortium name="Pathogen Informatics"/>
        </authorList>
    </citation>
    <scope>NUCLEOTIDE SEQUENCE [LARGE SCALE GENOMIC DNA]</scope>
</reference>
<dbReference type="AlphaFoldDB" id="A0A0R3SZV1"/>
<dbReference type="Proteomes" id="UP000278807">
    <property type="component" value="Unassembled WGS sequence"/>
</dbReference>
<dbReference type="PANTHER" id="PTHR37686:SF1">
    <property type="entry name" value="LD36006P"/>
    <property type="match status" value="1"/>
</dbReference>
<sequence length="213" mass="24601">MMEVLLDPRICEVPRPEKKPLFTNGSLPQLSTPFQNECLAPILSLVENTLFTWNNWSVSLPPSLLSADLEKPHEAPNSGELFVHQDFNEYRVLAKDERQRSRRLNNLQLSQLRNYGRFDIESRDFPGYHHSWHISNGLQKGRIPILNSLKSNMFRALEFLAIGSKNRLVGDYFSVKVAAFAFTDFLQCLLGNQNFFNPPWRSSVEKKKKTPHD</sequence>
<dbReference type="PANTHER" id="PTHR37686">
    <property type="entry name" value="LD36006P"/>
    <property type="match status" value="1"/>
</dbReference>
<protein>
    <submittedName>
        <fullName evidence="1 3">Uncharacterized protein</fullName>
    </submittedName>
</protein>
<dbReference type="Pfam" id="PF25228">
    <property type="entry name" value="Lips"/>
    <property type="match status" value="1"/>
</dbReference>
<dbReference type="WBParaSite" id="HNAJ_0000003501-mRNA-1">
    <property type="protein sequence ID" value="HNAJ_0000003501-mRNA-1"/>
    <property type="gene ID" value="HNAJ_0000003501"/>
</dbReference>
<evidence type="ECO:0000313" key="1">
    <source>
        <dbReference type="EMBL" id="VDN95895.1"/>
    </source>
</evidence>
<dbReference type="OrthoDB" id="6415688at2759"/>
<name>A0A0R3SZV1_RODNA</name>
<dbReference type="EMBL" id="UZAE01000007">
    <property type="protein sequence ID" value="VDN95895.1"/>
    <property type="molecule type" value="Genomic_DNA"/>
</dbReference>
<gene>
    <name evidence="1" type="ORF">HNAJ_LOCUS36</name>
</gene>